<name>A0A371CFI7_YARLL</name>
<dbReference type="GO" id="GO:0005743">
    <property type="term" value="C:mitochondrial inner membrane"/>
    <property type="evidence" value="ECO:0007669"/>
    <property type="project" value="InterPro"/>
</dbReference>
<comment type="similarity">
    <text evidence="1">Belongs to the eukaryotic ATPase epsilon family.</text>
</comment>
<dbReference type="Pfam" id="PF04627">
    <property type="entry name" value="ATP-synt_Eps"/>
    <property type="match status" value="1"/>
</dbReference>
<evidence type="ECO:0000313" key="2">
    <source>
        <dbReference type="EMBL" id="RDW29047.1"/>
    </source>
</evidence>
<dbReference type="PANTHER" id="PTHR12448">
    <property type="entry name" value="ATP SYNTHASE EPSILON CHAIN, MITOCHONDRIAL"/>
    <property type="match status" value="1"/>
</dbReference>
<sequence length="60" mass="6786">MSAWKSAGFSFNKYSAIAARTVRKALTEQKRAHVNARDLSEIKVAKWESGKQGDVKIYKK</sequence>
<dbReference type="EMBL" id="KZ858947">
    <property type="protein sequence ID" value="RDW29047.1"/>
    <property type="molecule type" value="Genomic_DNA"/>
</dbReference>
<evidence type="ECO:0000313" key="3">
    <source>
        <dbReference type="Proteomes" id="UP000256601"/>
    </source>
</evidence>
<dbReference type="InterPro" id="IPR006721">
    <property type="entry name" value="ATP_synth_F1_esu_mt"/>
</dbReference>
<dbReference type="Proteomes" id="UP000256601">
    <property type="component" value="Unassembled WGS sequence"/>
</dbReference>
<evidence type="ECO:0000256" key="1">
    <source>
        <dbReference type="ARBA" id="ARBA00009502"/>
    </source>
</evidence>
<dbReference type="GO" id="GO:0042776">
    <property type="term" value="P:proton motive force-driven mitochondrial ATP synthesis"/>
    <property type="evidence" value="ECO:0007669"/>
    <property type="project" value="TreeGrafter"/>
</dbReference>
<dbReference type="OrthoDB" id="269124at2759"/>
<dbReference type="AlphaFoldDB" id="A0A371CFI7"/>
<dbReference type="Gene3D" id="1.10.1620.20">
    <property type="entry name" value="ATP synthase, F1 complex, epsilon subunit superfamily, mitochondrial"/>
    <property type="match status" value="1"/>
</dbReference>
<dbReference type="GO" id="GO:0046933">
    <property type="term" value="F:proton-transporting ATP synthase activity, rotational mechanism"/>
    <property type="evidence" value="ECO:0007669"/>
    <property type="project" value="InterPro"/>
</dbReference>
<gene>
    <name evidence="2" type="ORF">B0I71DRAFT_126359</name>
</gene>
<organism evidence="2 3">
    <name type="scientific">Yarrowia lipolytica</name>
    <name type="common">Candida lipolytica</name>
    <dbReference type="NCBI Taxonomy" id="4952"/>
    <lineage>
        <taxon>Eukaryota</taxon>
        <taxon>Fungi</taxon>
        <taxon>Dikarya</taxon>
        <taxon>Ascomycota</taxon>
        <taxon>Saccharomycotina</taxon>
        <taxon>Dipodascomycetes</taxon>
        <taxon>Dipodascales</taxon>
        <taxon>Dipodascales incertae sedis</taxon>
        <taxon>Yarrowia</taxon>
    </lineage>
</organism>
<dbReference type="CDD" id="cd12153">
    <property type="entry name" value="F1-ATPase_epsilon"/>
    <property type="match status" value="1"/>
</dbReference>
<dbReference type="InterPro" id="IPR036742">
    <property type="entry name" value="ATP_synth_F1_esu_sf_mt"/>
</dbReference>
<reference evidence="2 3" key="1">
    <citation type="submission" date="2018-07" db="EMBL/GenBank/DDBJ databases">
        <title>Draft Genome Assemblies for Five Robust Yarrowia lipolytica Strains Exhibiting High Lipid Production and Pentose Sugar Utilization and Sugar Alcohol Secretion from Undetoxified Lignocellulosic Biomass Hydrolysates.</title>
        <authorList>
            <consortium name="DOE Joint Genome Institute"/>
            <person name="Walker C."/>
            <person name="Ryu S."/>
            <person name="Na H."/>
            <person name="Zane M."/>
            <person name="LaButti K."/>
            <person name="Lipzen A."/>
            <person name="Haridas S."/>
            <person name="Barry K."/>
            <person name="Grigoriev I.V."/>
            <person name="Quarterman J."/>
            <person name="Slininger P."/>
            <person name="Dien B."/>
            <person name="Trinh C.T."/>
        </authorList>
    </citation>
    <scope>NUCLEOTIDE SEQUENCE [LARGE SCALE GENOMIC DNA]</scope>
    <source>
        <strain evidence="2 3">YB392</strain>
    </source>
</reference>
<accession>A0A371CFI7</accession>
<dbReference type="PANTHER" id="PTHR12448:SF0">
    <property type="entry name" value="ATP SYNTHASE SUBUNIT EPSILON, MITOCHONDRIAL"/>
    <property type="match status" value="1"/>
</dbReference>
<dbReference type="GO" id="GO:0045259">
    <property type="term" value="C:proton-transporting ATP synthase complex"/>
    <property type="evidence" value="ECO:0007669"/>
    <property type="project" value="InterPro"/>
</dbReference>
<proteinExistence type="inferred from homology"/>
<protein>
    <submittedName>
        <fullName evidence="2">Mitochondrial ATP synthase epsilon chain-domain-containing protein</fullName>
    </submittedName>
</protein>
<dbReference type="SUPFAM" id="SSF48690">
    <property type="entry name" value="Epsilon subunit of mitochondrial F1F0-ATP synthase"/>
    <property type="match status" value="1"/>
</dbReference>